<keyword evidence="3" id="KW-1185">Reference proteome</keyword>
<feature type="region of interest" description="Disordered" evidence="1">
    <location>
        <begin position="372"/>
        <end position="416"/>
    </location>
</feature>
<feature type="compositionally biased region" description="Basic residues" evidence="1">
    <location>
        <begin position="23"/>
        <end position="33"/>
    </location>
</feature>
<feature type="compositionally biased region" description="Basic and acidic residues" evidence="1">
    <location>
        <begin position="160"/>
        <end position="174"/>
    </location>
</feature>
<protein>
    <submittedName>
        <fullName evidence="2">Uncharacterized protein</fullName>
    </submittedName>
</protein>
<gene>
    <name evidence="2" type="ORF">CANCADRAFT_55</name>
</gene>
<feature type="region of interest" description="Disordered" evidence="1">
    <location>
        <begin position="1"/>
        <end position="38"/>
    </location>
</feature>
<evidence type="ECO:0000313" key="3">
    <source>
        <dbReference type="Proteomes" id="UP000095023"/>
    </source>
</evidence>
<feature type="compositionally biased region" description="Polar residues" evidence="1">
    <location>
        <begin position="128"/>
        <end position="142"/>
    </location>
</feature>
<dbReference type="EMBL" id="KV453841">
    <property type="protein sequence ID" value="ODV91489.1"/>
    <property type="molecule type" value="Genomic_DNA"/>
</dbReference>
<evidence type="ECO:0000313" key="2">
    <source>
        <dbReference type="EMBL" id="ODV91489.1"/>
    </source>
</evidence>
<feature type="compositionally biased region" description="Polar residues" evidence="1">
    <location>
        <begin position="389"/>
        <end position="404"/>
    </location>
</feature>
<evidence type="ECO:0000256" key="1">
    <source>
        <dbReference type="SAM" id="MobiDB-lite"/>
    </source>
</evidence>
<proteinExistence type="predicted"/>
<reference evidence="3" key="1">
    <citation type="submission" date="2016-02" db="EMBL/GenBank/DDBJ databases">
        <title>Comparative genomics of biotechnologically important yeasts.</title>
        <authorList>
            <consortium name="DOE Joint Genome Institute"/>
            <person name="Riley R."/>
            <person name="Haridas S."/>
            <person name="Wolfe K.H."/>
            <person name="Lopes M.R."/>
            <person name="Hittinger C.T."/>
            <person name="Goker M."/>
            <person name="Salamov A."/>
            <person name="Wisecaver J."/>
            <person name="Long T.M."/>
            <person name="Aerts A.L."/>
            <person name="Barry K."/>
            <person name="Choi C."/>
            <person name="Clum A."/>
            <person name="Coughlan A.Y."/>
            <person name="Deshpande S."/>
            <person name="Douglass A.P."/>
            <person name="Hanson S.J."/>
            <person name="Klenk H.-P."/>
            <person name="Labutti K."/>
            <person name="Lapidus A."/>
            <person name="Lindquist E."/>
            <person name="Lipzen A."/>
            <person name="Meier-Kolthoff J.P."/>
            <person name="Ohm R.A."/>
            <person name="Otillar R.P."/>
            <person name="Pangilinan J."/>
            <person name="Peng Y."/>
            <person name="Rokas A."/>
            <person name="Rosa C.A."/>
            <person name="Scheuner C."/>
            <person name="Sibirny A.A."/>
            <person name="Slot J.C."/>
            <person name="Stielow J.B."/>
            <person name="Sun H."/>
            <person name="Kurtzman C.P."/>
            <person name="Blackwell M."/>
            <person name="Jeffries T.W."/>
            <person name="Grigoriev I.V."/>
        </authorList>
    </citation>
    <scope>NUCLEOTIDE SEQUENCE [LARGE SCALE GENOMIC DNA]</scope>
    <source>
        <strain evidence="3">NRRL Y-17796</strain>
    </source>
</reference>
<accession>A0A1E4TID0</accession>
<dbReference type="Proteomes" id="UP000095023">
    <property type="component" value="Unassembled WGS sequence"/>
</dbReference>
<feature type="compositionally biased region" description="Low complexity" evidence="1">
    <location>
        <begin position="176"/>
        <end position="196"/>
    </location>
</feature>
<organism evidence="2 3">
    <name type="scientific">Tortispora caseinolytica NRRL Y-17796</name>
    <dbReference type="NCBI Taxonomy" id="767744"/>
    <lineage>
        <taxon>Eukaryota</taxon>
        <taxon>Fungi</taxon>
        <taxon>Dikarya</taxon>
        <taxon>Ascomycota</taxon>
        <taxon>Saccharomycotina</taxon>
        <taxon>Trigonopsidomycetes</taxon>
        <taxon>Trigonopsidales</taxon>
        <taxon>Trigonopsidaceae</taxon>
        <taxon>Tortispora</taxon>
    </lineage>
</organism>
<feature type="region of interest" description="Disordered" evidence="1">
    <location>
        <begin position="114"/>
        <end position="199"/>
    </location>
</feature>
<sequence>MSLVSEVLQPYHIRSNSSSPSRKGAKRHSHRRSAAISLDNIDLSDPAFTVPHPKSISPPATPILSDANPAVLPSVALAHPHIVNKPKVAFASDIQVFRHSPEPHKQLHVANVPSTQVAPPEPSVGSADISTVSSPLASPSNSPRKHKKMKSWADNFIRFSRKDKTSEHTSERGHSRSPSRASLSRLFSRSPSPSRKSYMRDTHDLDLECAVEDCDNTSPRTKAAQNFASLPIPVIDLDLALTKNAVSDLGLYRSMHKRSDSAPEIAQFSFTEHDFSVTTTSAPTKSSGKQNRHSMSTYRDTTMHVLAEVPEHDPPVEQTSQLQVYAQSYLAKPSLSGSVGSTEMSRSYSSWPRKFPPSPPETPCLGIDDFEEFGCPGPELRGDYEPSYHTPSVSSGSTHQSLSSKMRGFFRKQVHN</sequence>
<dbReference type="AlphaFoldDB" id="A0A1E4TID0"/>
<name>A0A1E4TID0_9ASCO</name>